<proteinExistence type="predicted"/>
<dbReference type="SUPFAM" id="SSF56784">
    <property type="entry name" value="HAD-like"/>
    <property type="match status" value="1"/>
</dbReference>
<dbReference type="NCBIfam" id="TIGR01509">
    <property type="entry name" value="HAD-SF-IA-v3"/>
    <property type="match status" value="1"/>
</dbReference>
<dbReference type="InterPro" id="IPR051540">
    <property type="entry name" value="S-2-haloacid_dehalogenase"/>
</dbReference>
<dbReference type="PANTHER" id="PTHR43316">
    <property type="entry name" value="HYDROLASE, HALOACID DELAHOGENASE-RELATED"/>
    <property type="match status" value="1"/>
</dbReference>
<evidence type="ECO:0000313" key="3">
    <source>
        <dbReference type="Proteomes" id="UP000654345"/>
    </source>
</evidence>
<dbReference type="Gene3D" id="3.40.50.1000">
    <property type="entry name" value="HAD superfamily/HAD-like"/>
    <property type="match status" value="1"/>
</dbReference>
<dbReference type="NCBIfam" id="TIGR01549">
    <property type="entry name" value="HAD-SF-IA-v1"/>
    <property type="match status" value="1"/>
</dbReference>
<evidence type="ECO:0008006" key="4">
    <source>
        <dbReference type="Google" id="ProtNLM"/>
    </source>
</evidence>
<organism evidence="2 3">
    <name type="scientific">Ktedonobacter robiniae</name>
    <dbReference type="NCBI Taxonomy" id="2778365"/>
    <lineage>
        <taxon>Bacteria</taxon>
        <taxon>Bacillati</taxon>
        <taxon>Chloroflexota</taxon>
        <taxon>Ktedonobacteria</taxon>
        <taxon>Ktedonobacterales</taxon>
        <taxon>Ktedonobacteraceae</taxon>
        <taxon>Ktedonobacter</taxon>
    </lineage>
</organism>
<gene>
    <name evidence="2" type="ORF">KSB_59670</name>
</gene>
<keyword evidence="3" id="KW-1185">Reference proteome</keyword>
<sequence length="236" mass="26679">MSLQVVFFDLYETLITEYTSPRQSLASTAALLGVDTQSLDREWRARHYSRMVGHYPDVASVLREICHALDHTIDERVICALEQERQATKALPFKHIDHALLEGLREIRKTGVMLGVISNCAPEEAMGWSTSPLAPFFDDYVFSYQVGYAKPDPHIYRLACKRMAIEPEQAIFIGDGGSGELEGAARLGMCAYRAAWFCDLWPDEWPSYYPDMTGYPLLRSFGDACSLVKEKYTAEC</sequence>
<evidence type="ECO:0000313" key="2">
    <source>
        <dbReference type="EMBL" id="GHO57492.1"/>
    </source>
</evidence>
<accession>A0ABQ3UYR2</accession>
<dbReference type="EMBL" id="BNJG01000002">
    <property type="protein sequence ID" value="GHO57492.1"/>
    <property type="molecule type" value="Genomic_DNA"/>
</dbReference>
<keyword evidence="1" id="KW-0378">Hydrolase</keyword>
<protein>
    <recommendedName>
        <fullName evidence="4">Haloacid dehalogenase</fullName>
    </recommendedName>
</protein>
<evidence type="ECO:0000256" key="1">
    <source>
        <dbReference type="ARBA" id="ARBA00022801"/>
    </source>
</evidence>
<dbReference type="Pfam" id="PF00702">
    <property type="entry name" value="Hydrolase"/>
    <property type="match status" value="1"/>
</dbReference>
<comment type="caution">
    <text evidence="2">The sequence shown here is derived from an EMBL/GenBank/DDBJ whole genome shotgun (WGS) entry which is preliminary data.</text>
</comment>
<reference evidence="2 3" key="1">
    <citation type="journal article" date="2021" name="Int. J. Syst. Evol. Microbiol.">
        <title>Reticulibacter mediterranei gen. nov., sp. nov., within the new family Reticulibacteraceae fam. nov., and Ktedonospora formicarum gen. nov., sp. nov., Ktedonobacter robiniae sp. nov., Dictyobacter formicarum sp. nov. and Dictyobacter arantiisoli sp. nov., belonging to the class Ktedonobacteria.</title>
        <authorList>
            <person name="Yabe S."/>
            <person name="Zheng Y."/>
            <person name="Wang C.M."/>
            <person name="Sakai Y."/>
            <person name="Abe K."/>
            <person name="Yokota A."/>
            <person name="Donadio S."/>
            <person name="Cavaletti L."/>
            <person name="Monciardini P."/>
        </authorList>
    </citation>
    <scope>NUCLEOTIDE SEQUENCE [LARGE SCALE GENOMIC DNA]</scope>
    <source>
        <strain evidence="2 3">SOSP1-30</strain>
    </source>
</reference>
<dbReference type="SFLD" id="SFLDG01129">
    <property type="entry name" value="C1.5:_HAD__Beta-PGM__Phosphata"/>
    <property type="match status" value="1"/>
</dbReference>
<dbReference type="RefSeq" id="WP_201373890.1">
    <property type="nucleotide sequence ID" value="NZ_BNJG01000002.1"/>
</dbReference>
<dbReference type="InterPro" id="IPR006439">
    <property type="entry name" value="HAD-SF_hydro_IA"/>
</dbReference>
<dbReference type="PANTHER" id="PTHR43316:SF3">
    <property type="entry name" value="HALOACID DEHALOGENASE, TYPE II (AFU_ORTHOLOGUE AFUA_2G07750)-RELATED"/>
    <property type="match status" value="1"/>
</dbReference>
<dbReference type="InterPro" id="IPR036412">
    <property type="entry name" value="HAD-like_sf"/>
</dbReference>
<name>A0ABQ3UYR2_9CHLR</name>
<dbReference type="Proteomes" id="UP000654345">
    <property type="component" value="Unassembled WGS sequence"/>
</dbReference>
<dbReference type="PRINTS" id="PR00413">
    <property type="entry name" value="HADHALOGNASE"/>
</dbReference>
<dbReference type="InterPro" id="IPR023214">
    <property type="entry name" value="HAD_sf"/>
</dbReference>
<dbReference type="SFLD" id="SFLDS00003">
    <property type="entry name" value="Haloacid_Dehalogenase"/>
    <property type="match status" value="1"/>
</dbReference>